<accession>A0AAV2KJT6</accession>
<organism evidence="2 3">
    <name type="scientific">Knipowitschia caucasica</name>
    <name type="common">Caucasian dwarf goby</name>
    <name type="synonym">Pomatoschistus caucasicus</name>
    <dbReference type="NCBI Taxonomy" id="637954"/>
    <lineage>
        <taxon>Eukaryota</taxon>
        <taxon>Metazoa</taxon>
        <taxon>Chordata</taxon>
        <taxon>Craniata</taxon>
        <taxon>Vertebrata</taxon>
        <taxon>Euteleostomi</taxon>
        <taxon>Actinopterygii</taxon>
        <taxon>Neopterygii</taxon>
        <taxon>Teleostei</taxon>
        <taxon>Neoteleostei</taxon>
        <taxon>Acanthomorphata</taxon>
        <taxon>Gobiaria</taxon>
        <taxon>Gobiiformes</taxon>
        <taxon>Gobioidei</taxon>
        <taxon>Gobiidae</taxon>
        <taxon>Gobiinae</taxon>
        <taxon>Knipowitschia</taxon>
    </lineage>
</organism>
<evidence type="ECO:0000256" key="1">
    <source>
        <dbReference type="SAM" id="SignalP"/>
    </source>
</evidence>
<dbReference type="Proteomes" id="UP001497482">
    <property type="component" value="Chromosome 19"/>
</dbReference>
<keyword evidence="1" id="KW-0732">Signal</keyword>
<name>A0AAV2KJT6_KNICA</name>
<gene>
    <name evidence="2" type="ORF">KC01_LOCUS19748</name>
</gene>
<dbReference type="EMBL" id="OZ035841">
    <property type="protein sequence ID" value="CAL1590206.1"/>
    <property type="molecule type" value="Genomic_DNA"/>
</dbReference>
<sequence length="132" mass="14665">MLTLTLLLLILAVGAQIEDEETYDLFIPDEHLAVGPMIEPAQNPLYTGTENFPNKVSSVTLSPKLQDVLEDDLYYSGYNEEESSGDDVTEVPNNEDFLTSAPVPRGRSCSLSVHMGHYTTLIFLIFLTLLQL</sequence>
<keyword evidence="3" id="KW-1185">Reference proteome</keyword>
<evidence type="ECO:0000313" key="2">
    <source>
        <dbReference type="EMBL" id="CAL1590206.1"/>
    </source>
</evidence>
<protein>
    <submittedName>
        <fullName evidence="2">Uncharacterized protein</fullName>
    </submittedName>
</protein>
<feature type="signal peptide" evidence="1">
    <location>
        <begin position="1"/>
        <end position="15"/>
    </location>
</feature>
<reference evidence="2 3" key="1">
    <citation type="submission" date="2024-04" db="EMBL/GenBank/DDBJ databases">
        <authorList>
            <person name="Waldvogel A.-M."/>
            <person name="Schoenle A."/>
        </authorList>
    </citation>
    <scope>NUCLEOTIDE SEQUENCE [LARGE SCALE GENOMIC DNA]</scope>
</reference>
<evidence type="ECO:0000313" key="3">
    <source>
        <dbReference type="Proteomes" id="UP001497482"/>
    </source>
</evidence>
<proteinExistence type="predicted"/>
<dbReference type="AlphaFoldDB" id="A0AAV2KJT6"/>
<feature type="chain" id="PRO_5043729851" evidence="1">
    <location>
        <begin position="16"/>
        <end position="132"/>
    </location>
</feature>